<feature type="transmembrane region" description="Helical" evidence="2">
    <location>
        <begin position="156"/>
        <end position="175"/>
    </location>
</feature>
<feature type="region of interest" description="Disordered" evidence="1">
    <location>
        <begin position="191"/>
        <end position="229"/>
    </location>
</feature>
<keyword evidence="2" id="KW-0812">Transmembrane</keyword>
<keyword evidence="2" id="KW-0472">Membrane</keyword>
<evidence type="ECO:0000256" key="2">
    <source>
        <dbReference type="SAM" id="Phobius"/>
    </source>
</evidence>
<proteinExistence type="predicted"/>
<evidence type="ECO:0000256" key="1">
    <source>
        <dbReference type="SAM" id="MobiDB-lite"/>
    </source>
</evidence>
<gene>
    <name evidence="3" type="ORF">PS918_02700</name>
</gene>
<dbReference type="RefSeq" id="WP_150770748.1">
    <property type="nucleotide sequence ID" value="NZ_CABVIY010000003.1"/>
</dbReference>
<sequence>MSATDQDAAVEPTSANVSVPTPATVSVAPPVNDEVVDKGMHIFHWSAWQAGMWKGVGIALGIAGLLLIGLVATSIFRTTSIIDANSGDDLAFTFSGLGLINNTLLRLLAMLIGAGIIFGGLAVSFFSSSDSNRISLQALPAAGESFKAMVATHTPGLVGIFMGGIIIIAALFARATHDYLAPDRLVITSGDTQTEANSKPPPVLLPKSSEVRKQYEESLKKRTGGEAIK</sequence>
<feature type="compositionally biased region" description="Basic and acidic residues" evidence="1">
    <location>
        <begin position="209"/>
        <end position="229"/>
    </location>
</feature>
<dbReference type="EMBL" id="CABVIY010000003">
    <property type="protein sequence ID" value="VVP85145.1"/>
    <property type="molecule type" value="Genomic_DNA"/>
</dbReference>
<evidence type="ECO:0008006" key="5">
    <source>
        <dbReference type="Google" id="ProtNLM"/>
    </source>
</evidence>
<feature type="transmembrane region" description="Helical" evidence="2">
    <location>
        <begin position="55"/>
        <end position="76"/>
    </location>
</feature>
<evidence type="ECO:0000313" key="3">
    <source>
        <dbReference type="EMBL" id="VVP85145.1"/>
    </source>
</evidence>
<dbReference type="AlphaFoldDB" id="A0A5E7SGL7"/>
<evidence type="ECO:0000313" key="4">
    <source>
        <dbReference type="Proteomes" id="UP000326611"/>
    </source>
</evidence>
<keyword evidence="2" id="KW-1133">Transmembrane helix</keyword>
<organism evidence="3 4">
    <name type="scientific">Pseudomonas fluorescens</name>
    <dbReference type="NCBI Taxonomy" id="294"/>
    <lineage>
        <taxon>Bacteria</taxon>
        <taxon>Pseudomonadati</taxon>
        <taxon>Pseudomonadota</taxon>
        <taxon>Gammaproteobacteria</taxon>
        <taxon>Pseudomonadales</taxon>
        <taxon>Pseudomonadaceae</taxon>
        <taxon>Pseudomonas</taxon>
    </lineage>
</organism>
<dbReference type="Proteomes" id="UP000326611">
    <property type="component" value="Unassembled WGS sequence"/>
</dbReference>
<name>A0A5E7SGL7_PSEFL</name>
<accession>A0A5E7SGL7</accession>
<feature type="transmembrane region" description="Helical" evidence="2">
    <location>
        <begin position="104"/>
        <end position="126"/>
    </location>
</feature>
<reference evidence="3 4" key="1">
    <citation type="submission" date="2019-09" db="EMBL/GenBank/DDBJ databases">
        <authorList>
            <person name="Chandra G."/>
            <person name="Truman W A."/>
        </authorList>
    </citation>
    <scope>NUCLEOTIDE SEQUENCE [LARGE SCALE GENOMIC DNA]</scope>
    <source>
        <strain evidence="3">PS918</strain>
    </source>
</reference>
<protein>
    <recommendedName>
        <fullName evidence="5">Transmembrane protein</fullName>
    </recommendedName>
</protein>